<proteinExistence type="predicted"/>
<evidence type="ECO:0000313" key="5">
    <source>
        <dbReference type="Proteomes" id="UP000612899"/>
    </source>
</evidence>
<keyword evidence="5" id="KW-1185">Reference proteome</keyword>
<evidence type="ECO:0000256" key="2">
    <source>
        <dbReference type="ARBA" id="ARBA00022679"/>
    </source>
</evidence>
<evidence type="ECO:0000259" key="3">
    <source>
        <dbReference type="Pfam" id="PF13439"/>
    </source>
</evidence>
<evidence type="ECO:0000313" key="4">
    <source>
        <dbReference type="EMBL" id="GIH08161.1"/>
    </source>
</evidence>
<dbReference type="SUPFAM" id="SSF53756">
    <property type="entry name" value="UDP-Glycosyltransferase/glycogen phosphorylase"/>
    <property type="match status" value="1"/>
</dbReference>
<dbReference type="InterPro" id="IPR028098">
    <property type="entry name" value="Glyco_trans_4-like_N"/>
</dbReference>
<keyword evidence="1" id="KW-0328">Glycosyltransferase</keyword>
<dbReference type="GO" id="GO:0016757">
    <property type="term" value="F:glycosyltransferase activity"/>
    <property type="evidence" value="ECO:0007669"/>
    <property type="project" value="UniProtKB-KW"/>
</dbReference>
<dbReference type="Pfam" id="PF13692">
    <property type="entry name" value="Glyco_trans_1_4"/>
    <property type="match status" value="1"/>
</dbReference>
<comment type="caution">
    <text evidence="4">The sequence shown here is derived from an EMBL/GenBank/DDBJ whole genome shotgun (WGS) entry which is preliminary data.</text>
</comment>
<feature type="domain" description="Glycosyltransferase subfamily 4-like N-terminal" evidence="3">
    <location>
        <begin position="35"/>
        <end position="144"/>
    </location>
</feature>
<dbReference type="Pfam" id="PF13439">
    <property type="entry name" value="Glyco_transf_4"/>
    <property type="match status" value="1"/>
</dbReference>
<evidence type="ECO:0000256" key="1">
    <source>
        <dbReference type="ARBA" id="ARBA00022676"/>
    </source>
</evidence>
<dbReference type="AlphaFoldDB" id="A0A8J3QCM5"/>
<accession>A0A8J3QCM5</accession>
<gene>
    <name evidence="4" type="ORF">Rhe02_62280</name>
</gene>
<dbReference type="Proteomes" id="UP000612899">
    <property type="component" value="Unassembled WGS sequence"/>
</dbReference>
<dbReference type="EMBL" id="BONY01000045">
    <property type="protein sequence ID" value="GIH08161.1"/>
    <property type="molecule type" value="Genomic_DNA"/>
</dbReference>
<reference evidence="4" key="1">
    <citation type="submission" date="2021-01" db="EMBL/GenBank/DDBJ databases">
        <title>Whole genome shotgun sequence of Rhizocola hellebori NBRC 109834.</title>
        <authorList>
            <person name="Komaki H."/>
            <person name="Tamura T."/>
        </authorList>
    </citation>
    <scope>NUCLEOTIDE SEQUENCE</scope>
    <source>
        <strain evidence="4">NBRC 109834</strain>
    </source>
</reference>
<dbReference type="RefSeq" id="WP_203911918.1">
    <property type="nucleotide sequence ID" value="NZ_BONY01000045.1"/>
</dbReference>
<organism evidence="4 5">
    <name type="scientific">Rhizocola hellebori</name>
    <dbReference type="NCBI Taxonomy" id="1392758"/>
    <lineage>
        <taxon>Bacteria</taxon>
        <taxon>Bacillati</taxon>
        <taxon>Actinomycetota</taxon>
        <taxon>Actinomycetes</taxon>
        <taxon>Micromonosporales</taxon>
        <taxon>Micromonosporaceae</taxon>
        <taxon>Rhizocola</taxon>
    </lineage>
</organism>
<protein>
    <submittedName>
        <fullName evidence="4">LPS biosynthesis protein RfbU</fullName>
    </submittedName>
</protein>
<keyword evidence="2" id="KW-0808">Transferase</keyword>
<sequence>MASEQLRVLAVTNIWPVGDSFRGIFVKEQVEALRRLGVHVDVEVVAQNRGKADYFLAAQRVRRKVRRGRYDVVHAHYGMSAFSARFAPGVPKVLSLYGSDINVSWQRAFTRFGAKDVAARIYVSQNLADNAGDPGGHVIADGVDFKLFAPGDRSGARARFGIAKGESAILFGGHPANEVKGYDVFSDVLQELRSRGRNVRELLIVGQNQPRSEVPRKFDAADVLLFTSRKGSEGSPSVLKEAAVMGLPIVSVNVGDAAKVLAGVTHSEVVDFPEPWGDDEARAKLIRLLADRVADVLSAAERSNGRELHSSLSSERVAGQIVEVYRKVLQRNG</sequence>
<dbReference type="PANTHER" id="PTHR12526">
    <property type="entry name" value="GLYCOSYLTRANSFERASE"/>
    <property type="match status" value="1"/>
</dbReference>
<dbReference type="Gene3D" id="3.40.50.2000">
    <property type="entry name" value="Glycogen Phosphorylase B"/>
    <property type="match status" value="2"/>
</dbReference>
<name>A0A8J3QCM5_9ACTN</name>